<accession>A0A7S6NXZ5</accession>
<proteinExistence type="predicted"/>
<protein>
    <submittedName>
        <fullName evidence="1">Uncharacterized protein</fullName>
    </submittedName>
</protein>
<evidence type="ECO:0000313" key="1">
    <source>
        <dbReference type="EMBL" id="QOR60188.1"/>
    </source>
</evidence>
<reference evidence="1" key="1">
    <citation type="submission" date="2019-02" db="EMBL/GenBank/DDBJ databases">
        <authorList>
            <person name="Bachy C."/>
            <person name="Yung C.-M."/>
            <person name="Roux S."/>
            <person name="Sullivan M.B."/>
            <person name="Worden A.Z."/>
        </authorList>
    </citation>
    <scope>NUCLEOTIDE SEQUENCE</scope>
    <source>
        <strain evidence="1">BII-V1</strain>
    </source>
</reference>
<name>A0A7S6NXZ5_9PHYC</name>
<sequence length="78" mass="8894">MSQRLGMADGRCFTVNSSNQLLNNYLMKQNGITFEDNYSFRKMLQQKGPELLKPVQDLQGTEKCGSCDKALLKMPNIY</sequence>
<organism evidence="1">
    <name type="scientific">Bathycoccus sp. RCC716 virus 1</name>
    <dbReference type="NCBI Taxonomy" id="2530038"/>
    <lineage>
        <taxon>Viruses</taxon>
        <taxon>Varidnaviria</taxon>
        <taxon>Bamfordvirae</taxon>
        <taxon>Nucleocytoviricota</taxon>
        <taxon>Megaviricetes</taxon>
        <taxon>Algavirales</taxon>
        <taxon>Phycodnaviridae</taxon>
        <taxon>Prasinovirus</taxon>
    </lineage>
</organism>
<dbReference type="EMBL" id="MK522034">
    <property type="protein sequence ID" value="QOR60188.1"/>
    <property type="molecule type" value="Genomic_DNA"/>
</dbReference>